<dbReference type="GO" id="GO:0051301">
    <property type="term" value="P:cell division"/>
    <property type="evidence" value="ECO:0007669"/>
    <property type="project" value="UniProtKB-KW"/>
</dbReference>
<keyword evidence="1" id="KW-0812">Transmembrane</keyword>
<evidence type="ECO:0000256" key="1">
    <source>
        <dbReference type="SAM" id="Phobius"/>
    </source>
</evidence>
<keyword evidence="1" id="KW-0472">Membrane</keyword>
<organism evidence="2 3">
    <name type="scientific">Psychroflexus halocasei</name>
    <dbReference type="NCBI Taxonomy" id="908615"/>
    <lineage>
        <taxon>Bacteria</taxon>
        <taxon>Pseudomonadati</taxon>
        <taxon>Bacteroidota</taxon>
        <taxon>Flavobacteriia</taxon>
        <taxon>Flavobacteriales</taxon>
        <taxon>Flavobacteriaceae</taxon>
        <taxon>Psychroflexus</taxon>
    </lineage>
</organism>
<proteinExistence type="predicted"/>
<accession>A0A1H3XJ84</accession>
<evidence type="ECO:0000313" key="2">
    <source>
        <dbReference type="EMBL" id="SDZ98704.1"/>
    </source>
</evidence>
<reference evidence="2 3" key="1">
    <citation type="submission" date="2016-10" db="EMBL/GenBank/DDBJ databases">
        <authorList>
            <person name="de Groot N.N."/>
        </authorList>
    </citation>
    <scope>NUCLEOTIDE SEQUENCE [LARGE SCALE GENOMIC DNA]</scope>
    <source>
        <strain evidence="2 3">DSM 23581</strain>
    </source>
</reference>
<gene>
    <name evidence="2" type="ORF">SAMN05421540_102362</name>
</gene>
<dbReference type="STRING" id="908615.SAMN05421540_102362"/>
<keyword evidence="2" id="KW-0132">Cell division</keyword>
<keyword evidence="1" id="KW-1133">Transmembrane helix</keyword>
<keyword evidence="2" id="KW-0131">Cell cycle</keyword>
<dbReference type="EMBL" id="FNQF01000002">
    <property type="protein sequence ID" value="SDZ98704.1"/>
    <property type="molecule type" value="Genomic_DNA"/>
</dbReference>
<protein>
    <submittedName>
        <fullName evidence="2">Cell division protein FtsQ</fullName>
    </submittedName>
</protein>
<sequence length="239" mass="27829">MMNWSIIRIIVVFVFAGALYGFAKKNHNKREISGIKVYFDDVQALFIDEKTIENLLKENMADSLNFSKYMLDLNGLEQMLNENKMIASADIYSDIKGELGVRVLQREPIARFYDESYQYLDKNGDIMPLSKLYSARVPLVSGFSEEEISIIYPLLRTFYKDEFLKKHIIALRKKAGKPQIELSVRNQDYTIDFGTTEHIELKISNYKAFYLKAKKDKKLKDYKTINLQFGNQVVCTLKQ</sequence>
<dbReference type="Proteomes" id="UP000198820">
    <property type="component" value="Unassembled WGS sequence"/>
</dbReference>
<feature type="transmembrane region" description="Helical" evidence="1">
    <location>
        <begin position="6"/>
        <end position="23"/>
    </location>
</feature>
<keyword evidence="3" id="KW-1185">Reference proteome</keyword>
<name>A0A1H3XJ84_9FLAO</name>
<dbReference type="AlphaFoldDB" id="A0A1H3XJ84"/>
<dbReference type="RefSeq" id="WP_093239749.1">
    <property type="nucleotide sequence ID" value="NZ_FNQF01000002.1"/>
</dbReference>
<evidence type="ECO:0000313" key="3">
    <source>
        <dbReference type="Proteomes" id="UP000198820"/>
    </source>
</evidence>